<dbReference type="SUPFAM" id="SSF56281">
    <property type="entry name" value="Metallo-hydrolase/oxidoreductase"/>
    <property type="match status" value="1"/>
</dbReference>
<dbReference type="PANTHER" id="PTHR43546:SF3">
    <property type="entry name" value="UPF0173 METAL-DEPENDENT HYDROLASE MJ1163"/>
    <property type="match status" value="1"/>
</dbReference>
<evidence type="ECO:0000313" key="1">
    <source>
        <dbReference type="EMBL" id="VTP07314.1"/>
    </source>
</evidence>
<dbReference type="Pfam" id="PF13483">
    <property type="entry name" value="Lactamase_B_3"/>
    <property type="match status" value="1"/>
</dbReference>
<accession>A0A653FC88</accession>
<sequence>MAAIHAESGMRSHIGGQFMGAAPAGTATSVVAASPAAASNVAQINRMNPPTEGNNIEMQLTHFGHSCLLATISDTTVLFDPGNFSHGFEGITGLSAILITHQHPDHADTTRLPALLDANPQAKLYADPQTAAQLGEPWTAVHVGDEFTIGSINVRGVGGKHAVIHPEIPVIDNISYLLGDDEHPARFMHPGDALFVPGEPVDVLATPAAAPWMKVSEAVDYLRAVAPRAAVPIHQGIIAPDARGVFYGRLSEMTSTDFQVLQEENGTEV</sequence>
<keyword evidence="1" id="KW-0378">Hydrolase</keyword>
<dbReference type="InterPro" id="IPR050114">
    <property type="entry name" value="UPF0173_UPF0282_UlaG_hydrolase"/>
</dbReference>
<dbReference type="SMART" id="SM00849">
    <property type="entry name" value="Lactamase_B"/>
    <property type="match status" value="1"/>
</dbReference>
<dbReference type="InterPro" id="IPR001279">
    <property type="entry name" value="Metallo-B-lactamas"/>
</dbReference>
<dbReference type="InterPro" id="IPR036866">
    <property type="entry name" value="RibonucZ/Hydroxyglut_hydro"/>
</dbReference>
<dbReference type="Gene3D" id="3.60.15.10">
    <property type="entry name" value="Ribonuclease Z/Hydroxyacylglutathione hydrolase-like"/>
    <property type="match status" value="1"/>
</dbReference>
<organism evidence="1">
    <name type="scientific">Mycolicibacterium smegmatis</name>
    <name type="common">Mycobacterium smegmatis</name>
    <dbReference type="NCBI Taxonomy" id="1772"/>
    <lineage>
        <taxon>Bacteria</taxon>
        <taxon>Bacillati</taxon>
        <taxon>Actinomycetota</taxon>
        <taxon>Actinomycetes</taxon>
        <taxon>Mycobacteriales</taxon>
        <taxon>Mycobacteriaceae</taxon>
        <taxon>Mycolicibacterium</taxon>
    </lineage>
</organism>
<reference evidence="1" key="1">
    <citation type="submission" date="2019-05" db="EMBL/GenBank/DDBJ databases">
        <authorList>
            <person name="Naeem R."/>
            <person name="Antony C."/>
            <person name="Guan Q."/>
        </authorList>
    </citation>
    <scope>NUCLEOTIDE SEQUENCE</scope>
    <source>
        <strain evidence="1">1</strain>
    </source>
</reference>
<dbReference type="PANTHER" id="PTHR43546">
    <property type="entry name" value="UPF0173 METAL-DEPENDENT HYDROLASE MJ1163-RELATED"/>
    <property type="match status" value="1"/>
</dbReference>
<dbReference type="GO" id="GO:0016787">
    <property type="term" value="F:hydrolase activity"/>
    <property type="evidence" value="ECO:0007669"/>
    <property type="project" value="UniProtKB-KW"/>
</dbReference>
<gene>
    <name evidence="1" type="primary">gloB_1</name>
    <name evidence="1" type="ORF">BIN_B_01633</name>
</gene>
<dbReference type="AlphaFoldDB" id="A0A653FC88"/>
<name>A0A653FC88_MYCSM</name>
<dbReference type="EMBL" id="LR589632">
    <property type="protein sequence ID" value="VTP07314.1"/>
    <property type="molecule type" value="Genomic_DNA"/>
</dbReference>
<protein>
    <submittedName>
        <fullName evidence="1">Hydroxyacylglutathione hydrolase</fullName>
    </submittedName>
</protein>
<proteinExistence type="predicted"/>